<dbReference type="EMBL" id="JAHESE010000034">
    <property type="protein sequence ID" value="MBT1711451.1"/>
    <property type="molecule type" value="Genomic_DNA"/>
</dbReference>
<reference evidence="1 2" key="1">
    <citation type="submission" date="2021-05" db="EMBL/GenBank/DDBJ databases">
        <title>A Polyphasic approach of four new species of the genus Ohtaekwangia: Ohtaekwangia histidinii sp. nov., Ohtaekwangia cretensis sp. nov., Ohtaekwangia indiensis sp. nov., Ohtaekwangia reichenbachii sp. nov. from diverse environment.</title>
        <authorList>
            <person name="Octaviana S."/>
        </authorList>
    </citation>
    <scope>NUCLEOTIDE SEQUENCE [LARGE SCALE GENOMIC DNA]</scope>
    <source>
        <strain evidence="1 2">PWU5</strain>
    </source>
</reference>
<organism evidence="1 2">
    <name type="scientific">Dawidia cretensis</name>
    <dbReference type="NCBI Taxonomy" id="2782350"/>
    <lineage>
        <taxon>Bacteria</taxon>
        <taxon>Pseudomonadati</taxon>
        <taxon>Bacteroidota</taxon>
        <taxon>Cytophagia</taxon>
        <taxon>Cytophagales</taxon>
        <taxon>Chryseotaleaceae</taxon>
        <taxon>Dawidia</taxon>
    </lineage>
</organism>
<sequence length="474" mass="53002">MKKFFLLFTMFVTLLWVTQSCNDEQQRVATPRDVSFSLGLLRGGDASGRATAEIPDGAAVLITVTKADGTPVLTQARINILRMGEGLVTAPIRLEPGNYKVTDFWVVQDSSEILFLIPKIESQLGHYVSKPVPFVFSVDANGVTNISVQVISAQNHDPEDFGYVSFDLSVVDAPALKSFRIAVFVRSGSGLVLTDATAFLIGSMDYNQTITLEAKINTVAHDNIFGRGFELYIHKPGYVSYVSPMALPENAPQYKDIPLEVILEEAMPLDSPSISFYGHWMFPGAPVDLSFEGAGTVFIDWGDGYTEKETFDGGRLVKNYYAIKPWRTISVRNDLDKIIAIEAGTGVSYPDGMQAIDIREAVNLKSLKLMDVKLDYLDLSYQTKLETLIIQGVSTETPTILPAEHNLRDVRFSYWDDNYHALVDNIYANTVAKNIRNGYFWHSRVVPHETLPQDVVYKLEALRTIYGWEVYYNQ</sequence>
<dbReference type="Proteomes" id="UP001319080">
    <property type="component" value="Unassembled WGS sequence"/>
</dbReference>
<dbReference type="RefSeq" id="WP_254087023.1">
    <property type="nucleotide sequence ID" value="NZ_JAHESE010000034.1"/>
</dbReference>
<comment type="caution">
    <text evidence="1">The sequence shown here is derived from an EMBL/GenBank/DDBJ whole genome shotgun (WGS) entry which is preliminary data.</text>
</comment>
<gene>
    <name evidence="1" type="ORF">KK062_24625</name>
</gene>
<keyword evidence="2" id="KW-1185">Reference proteome</keyword>
<dbReference type="AlphaFoldDB" id="A0AAP2E1V9"/>
<protein>
    <submittedName>
        <fullName evidence="1">Uncharacterized protein</fullName>
    </submittedName>
</protein>
<accession>A0AAP2E1V9</accession>
<evidence type="ECO:0000313" key="2">
    <source>
        <dbReference type="Proteomes" id="UP001319080"/>
    </source>
</evidence>
<dbReference type="PROSITE" id="PS51257">
    <property type="entry name" value="PROKAR_LIPOPROTEIN"/>
    <property type="match status" value="1"/>
</dbReference>
<name>A0AAP2E1V9_9BACT</name>
<proteinExistence type="predicted"/>
<evidence type="ECO:0000313" key="1">
    <source>
        <dbReference type="EMBL" id="MBT1711451.1"/>
    </source>
</evidence>